<dbReference type="Proteomes" id="UP000077002">
    <property type="component" value="Unassembled WGS sequence"/>
</dbReference>
<keyword evidence="3" id="KW-1185">Reference proteome</keyword>
<accession>A0A177F9R9</accession>
<evidence type="ECO:0000313" key="3">
    <source>
        <dbReference type="Proteomes" id="UP000077002"/>
    </source>
</evidence>
<dbReference type="OrthoDB" id="4115237at2759"/>
<organism evidence="2 3">
    <name type="scientific">Fonsecaea monophora</name>
    <dbReference type="NCBI Taxonomy" id="254056"/>
    <lineage>
        <taxon>Eukaryota</taxon>
        <taxon>Fungi</taxon>
        <taxon>Dikarya</taxon>
        <taxon>Ascomycota</taxon>
        <taxon>Pezizomycotina</taxon>
        <taxon>Eurotiomycetes</taxon>
        <taxon>Chaetothyriomycetidae</taxon>
        <taxon>Chaetothyriales</taxon>
        <taxon>Herpotrichiellaceae</taxon>
        <taxon>Fonsecaea</taxon>
    </lineage>
</organism>
<dbReference type="AlphaFoldDB" id="A0A177F9R9"/>
<dbReference type="RefSeq" id="XP_022511911.1">
    <property type="nucleotide sequence ID" value="XM_022655799.1"/>
</dbReference>
<proteinExistence type="predicted"/>
<reference evidence="2 3" key="1">
    <citation type="submission" date="2016-03" db="EMBL/GenBank/DDBJ databases">
        <title>Draft genome sequence of the Fonsecaea monophora CBS 269.37.</title>
        <authorList>
            <person name="Bombassaro A."/>
            <person name="Vinicius W.A."/>
            <person name="De Hoog S."/>
            <person name="Sun J."/>
            <person name="Souza E.M."/>
            <person name="Raittz R.T."/>
            <person name="Costa F."/>
            <person name="Leao A.C."/>
            <person name="Tadra-Sfeir M.Z."/>
            <person name="Baura V."/>
            <person name="Balsanelli E."/>
            <person name="Pedrosa F.O."/>
            <person name="Moreno L.F."/>
            <person name="Steffens M.B."/>
            <person name="Xi L."/>
            <person name="Bocca A.L."/>
            <person name="Felipe M.S."/>
            <person name="Teixeira M."/>
            <person name="Telles Filho F.Q."/>
            <person name="Azevedo C.M."/>
            <person name="Gomes R."/>
            <person name="Vicente V.A."/>
        </authorList>
    </citation>
    <scope>NUCLEOTIDE SEQUENCE [LARGE SCALE GENOMIC DNA]</scope>
    <source>
        <strain evidence="2 3">CBS 269.37</strain>
    </source>
</reference>
<name>A0A177F9R9_9EURO</name>
<feature type="region of interest" description="Disordered" evidence="1">
    <location>
        <begin position="99"/>
        <end position="200"/>
    </location>
</feature>
<feature type="compositionally biased region" description="Polar residues" evidence="1">
    <location>
        <begin position="99"/>
        <end position="114"/>
    </location>
</feature>
<dbReference type="EMBL" id="LVKK01000038">
    <property type="protein sequence ID" value="OAG39959.1"/>
    <property type="molecule type" value="Genomic_DNA"/>
</dbReference>
<protein>
    <submittedName>
        <fullName evidence="2">Uncharacterized protein</fullName>
    </submittedName>
</protein>
<evidence type="ECO:0000256" key="1">
    <source>
        <dbReference type="SAM" id="MobiDB-lite"/>
    </source>
</evidence>
<gene>
    <name evidence="2" type="ORF">AYO21_05832</name>
</gene>
<dbReference type="GeneID" id="34600996"/>
<sequence>MFANPPIRAWYKDINPAAGVDDWSTRKRYHAITPDTPEMVEIPVIVTPPDCNPLTNSPDNEEQAHHLHQEPDFSPAIHEVKQITTSTVLMPVNATDTMVSEGTQTESPKQTPGQEVSPARAFSPGYPLSPVRSHSESSGPKPHFPPWRELRHHIYNPHPTHPGAFYNEGKVEGHLSPPSPPPKCPMTPQADLYDGQSPSNFGMQFDRPTIPHWRRNIKPATCAQNYEDHKHRMLMEWLNRRNSV</sequence>
<comment type="caution">
    <text evidence="2">The sequence shown here is derived from an EMBL/GenBank/DDBJ whole genome shotgun (WGS) entry which is preliminary data.</text>
</comment>
<evidence type="ECO:0000313" key="2">
    <source>
        <dbReference type="EMBL" id="OAG39959.1"/>
    </source>
</evidence>